<evidence type="ECO:0000313" key="2">
    <source>
        <dbReference type="EMBL" id="GIC85839.1"/>
    </source>
</evidence>
<dbReference type="InterPro" id="IPR027417">
    <property type="entry name" value="P-loop_NTPase"/>
</dbReference>
<gene>
    <name evidence="2" type="ORF">Aud_001679</name>
</gene>
<reference evidence="2" key="1">
    <citation type="journal article" date="2015" name="Genome Announc.">
        <title>Draft Genome Sequence of the Pathogenic Filamentous Fungus Aspergillus udagawae Strain IFM 46973T.</title>
        <authorList>
            <person name="Kusuya Y."/>
            <person name="Takahashi-Nakaguchi A."/>
            <person name="Takahashi H."/>
            <person name="Yaguchi T."/>
        </authorList>
    </citation>
    <scope>NUCLEOTIDE SEQUENCE</scope>
    <source>
        <strain evidence="2">IFM 46973</strain>
    </source>
</reference>
<sequence length="522" mass="58404">MGDSTEVARFIVQNGPDNVLSKVQTARFGRLMTADRFEIEGFRSITNLVEEYLRGSKTQPLSIGVFGRPGSGKSFAVTEVIKEASHMAPIEKVVFNVSQFNQYSDLLSAFQSIRDVSLSGAIPMALFDEFDASFVSTKLGWLRYFLAPMQDGKFSDHGQMHRLGRSIFVFIGGTSPTLEDFVKSSRSLSVQGEHKNNDGKGDLEPQEFHSPHGRKKEDFVAVKGPDFVSRLRGYVNIQGPDKIDDNDRMYSIRRAILLRALLEERMHMSNNHLEVDDSVLSGLLKVPKFVHGSRSLEAILAMSRVSGCRVFERAALPSETQLSLHVDATEFMKLLQETEGLEGNLKEKISDAIGEKLVSLVGQNASDAEKSILDSYDPNSAADDIPHKLRSISCYMAPKPPKSTEPRLSNTQLLASEDGVDGLIRLGVKERDIEELAKLDYERYVTENLNNYQEGRNTTNIIDAPNTWDTRHENTKMIFRKLVSSIPEVLRKCNHWVYRLEEGAPISSNIAPSHSTNLQHLI</sequence>
<dbReference type="Proteomes" id="UP000036893">
    <property type="component" value="Unassembled WGS sequence"/>
</dbReference>
<feature type="compositionally biased region" description="Basic and acidic residues" evidence="1">
    <location>
        <begin position="192"/>
        <end position="215"/>
    </location>
</feature>
<organism evidence="2 3">
    <name type="scientific">Aspergillus udagawae</name>
    <dbReference type="NCBI Taxonomy" id="91492"/>
    <lineage>
        <taxon>Eukaryota</taxon>
        <taxon>Fungi</taxon>
        <taxon>Dikarya</taxon>
        <taxon>Ascomycota</taxon>
        <taxon>Pezizomycotina</taxon>
        <taxon>Eurotiomycetes</taxon>
        <taxon>Eurotiomycetidae</taxon>
        <taxon>Eurotiales</taxon>
        <taxon>Aspergillaceae</taxon>
        <taxon>Aspergillus</taxon>
        <taxon>Aspergillus subgen. Fumigati</taxon>
    </lineage>
</organism>
<dbReference type="GeneID" id="66989155"/>
<dbReference type="AlphaFoldDB" id="A0A8E0QJB8"/>
<evidence type="ECO:0000256" key="1">
    <source>
        <dbReference type="SAM" id="MobiDB-lite"/>
    </source>
</evidence>
<comment type="caution">
    <text evidence="2">The sequence shown here is derived from an EMBL/GenBank/DDBJ whole genome shotgun (WGS) entry which is preliminary data.</text>
</comment>
<proteinExistence type="predicted"/>
<feature type="region of interest" description="Disordered" evidence="1">
    <location>
        <begin position="189"/>
        <end position="215"/>
    </location>
</feature>
<accession>A0A8E0QJB8</accession>
<reference evidence="2" key="2">
    <citation type="submission" date="2021-01" db="EMBL/GenBank/DDBJ databases">
        <title>Pan-genome distribution and transcriptional activeness of fungal secondary metabolism genes in Aspergillus section Fumigati.</title>
        <authorList>
            <person name="Takahashi H."/>
            <person name="Umemura M."/>
            <person name="Ninomiya A."/>
            <person name="Kusuya Y."/>
            <person name="Urayama S."/>
            <person name="Shimizu M."/>
            <person name="Watanabe A."/>
            <person name="Kamei K."/>
            <person name="Yaguchi T."/>
            <person name="Hagiwara D."/>
        </authorList>
    </citation>
    <scope>NUCLEOTIDE SEQUENCE</scope>
    <source>
        <strain evidence="2">IFM 46973</strain>
    </source>
</reference>
<evidence type="ECO:0000313" key="3">
    <source>
        <dbReference type="Proteomes" id="UP000036893"/>
    </source>
</evidence>
<protein>
    <submittedName>
        <fullName evidence="2">Uncharacterized protein</fullName>
    </submittedName>
</protein>
<dbReference type="Gene3D" id="3.40.50.300">
    <property type="entry name" value="P-loop containing nucleotide triphosphate hydrolases"/>
    <property type="match status" value="1"/>
</dbReference>
<dbReference type="RefSeq" id="XP_043143105.1">
    <property type="nucleotide sequence ID" value="XM_043287170.1"/>
</dbReference>
<dbReference type="SUPFAM" id="SSF52540">
    <property type="entry name" value="P-loop containing nucleoside triphosphate hydrolases"/>
    <property type="match status" value="1"/>
</dbReference>
<dbReference type="EMBL" id="BBXM02000001">
    <property type="protein sequence ID" value="GIC85839.1"/>
    <property type="molecule type" value="Genomic_DNA"/>
</dbReference>
<name>A0A8E0QJB8_9EURO</name>